<dbReference type="Gene3D" id="3.40.50.450">
    <property type="match status" value="1"/>
</dbReference>
<dbReference type="NCBIfam" id="TIGR00730">
    <property type="entry name" value="Rossman fold protein, TIGR00730 family"/>
    <property type="match status" value="1"/>
</dbReference>
<dbReference type="PANTHER" id="PTHR31223">
    <property type="entry name" value="LOG FAMILY PROTEIN YJL055W"/>
    <property type="match status" value="1"/>
</dbReference>
<sequence>MKTICVYAGSNLGTHPDYKSKAAELGALLAQSNIRLVYGGSRIGLMGELANAVLAGGGEVIGVMPRGLFSGEVNHTGLTEFIETADMHERKAKMSDLADGFIALPGGFGTFEELFEALCWAQIGIHRKPVGLLNVQGYFNPLMDLVHSSIDAGFSNESHLSLINLSSEPGELLELMRRYEPRQLERKWKQL</sequence>
<evidence type="ECO:0000313" key="3">
    <source>
        <dbReference type="EMBL" id="MFD2663235.1"/>
    </source>
</evidence>
<gene>
    <name evidence="3" type="ORF">ACFSW5_23615</name>
</gene>
<dbReference type="EC" id="3.2.2.n1" evidence="2"/>
<keyword evidence="2" id="KW-0378">Hydrolase</keyword>
<name>A0ABW5R4B8_9BACL</name>
<accession>A0ABW5R4B8</accession>
<protein>
    <recommendedName>
        <fullName evidence="2">Cytokinin riboside 5'-monophosphate phosphoribohydrolase</fullName>
        <ecNumber evidence="2">3.2.2.n1</ecNumber>
    </recommendedName>
</protein>
<dbReference type="RefSeq" id="WP_379278882.1">
    <property type="nucleotide sequence ID" value="NZ_JBHUGT010000043.1"/>
</dbReference>
<organism evidence="3 4">
    <name type="scientific">Paenibacillus thailandensis</name>
    <dbReference type="NCBI Taxonomy" id="393250"/>
    <lineage>
        <taxon>Bacteria</taxon>
        <taxon>Bacillati</taxon>
        <taxon>Bacillota</taxon>
        <taxon>Bacilli</taxon>
        <taxon>Bacillales</taxon>
        <taxon>Paenibacillaceae</taxon>
        <taxon>Paenibacillus</taxon>
    </lineage>
</organism>
<evidence type="ECO:0000256" key="2">
    <source>
        <dbReference type="RuleBase" id="RU363015"/>
    </source>
</evidence>
<dbReference type="SUPFAM" id="SSF102405">
    <property type="entry name" value="MCP/YpsA-like"/>
    <property type="match status" value="1"/>
</dbReference>
<proteinExistence type="inferred from homology"/>
<keyword evidence="2" id="KW-0203">Cytokinin biosynthesis</keyword>
<comment type="similarity">
    <text evidence="1 2">Belongs to the LOG family.</text>
</comment>
<comment type="caution">
    <text evidence="3">The sequence shown here is derived from an EMBL/GenBank/DDBJ whole genome shotgun (WGS) entry which is preliminary data.</text>
</comment>
<dbReference type="InterPro" id="IPR031100">
    <property type="entry name" value="LOG_fam"/>
</dbReference>
<dbReference type="Pfam" id="PF03641">
    <property type="entry name" value="Lysine_decarbox"/>
    <property type="match status" value="1"/>
</dbReference>
<keyword evidence="4" id="KW-1185">Reference proteome</keyword>
<dbReference type="Proteomes" id="UP001597493">
    <property type="component" value="Unassembled WGS sequence"/>
</dbReference>
<dbReference type="EMBL" id="JBHUMY010000040">
    <property type="protein sequence ID" value="MFD2663235.1"/>
    <property type="molecule type" value="Genomic_DNA"/>
</dbReference>
<dbReference type="PANTHER" id="PTHR31223:SF70">
    <property type="entry name" value="LOG FAMILY PROTEIN YJL055W"/>
    <property type="match status" value="1"/>
</dbReference>
<dbReference type="InterPro" id="IPR005269">
    <property type="entry name" value="LOG"/>
</dbReference>
<reference evidence="4" key="1">
    <citation type="journal article" date="2019" name="Int. J. Syst. Evol. Microbiol.">
        <title>The Global Catalogue of Microorganisms (GCM) 10K type strain sequencing project: providing services to taxonomists for standard genome sequencing and annotation.</title>
        <authorList>
            <consortium name="The Broad Institute Genomics Platform"/>
            <consortium name="The Broad Institute Genome Sequencing Center for Infectious Disease"/>
            <person name="Wu L."/>
            <person name="Ma J."/>
        </authorList>
    </citation>
    <scope>NUCLEOTIDE SEQUENCE [LARGE SCALE GENOMIC DNA]</scope>
    <source>
        <strain evidence="4">TISTR 1827</strain>
    </source>
</reference>
<evidence type="ECO:0000256" key="1">
    <source>
        <dbReference type="ARBA" id="ARBA00006763"/>
    </source>
</evidence>
<evidence type="ECO:0000313" key="4">
    <source>
        <dbReference type="Proteomes" id="UP001597493"/>
    </source>
</evidence>